<evidence type="ECO:0000313" key="10">
    <source>
        <dbReference type="Proteomes" id="UP000001600"/>
    </source>
</evidence>
<dbReference type="Pfam" id="PF00126">
    <property type="entry name" value="HTH_1"/>
    <property type="match status" value="1"/>
</dbReference>
<sequence>MELRHVRYFIAVAEELHFGRAALRLNLVQPALSAQIKALETILGVILLSRTRRRVELTPAGEGFLKDCYETLAHLENAVTSVVDMANGRRGEVRIGYGANATIAGLLVPTIQRFRSDAPDVEIKLTEMSTRSVLESIMRGEIDIGYASLSLDALPEGIVGRYVGEWPWMLAVSSTHPLAGRKHLRLADLANEAFVVYGDSGEHFDPADVQRIHESIESSFLRRSGNLINLATYVAAGLGVALMPKPITELSLPGICYLSVDDLVTPMTMSLLWSRTTTSTAVKNYIAAAVGEAT</sequence>
<proteinExistence type="inferred from homology"/>
<dbReference type="KEGG" id="ara:Arad_7240"/>
<evidence type="ECO:0000256" key="2">
    <source>
        <dbReference type="ARBA" id="ARBA00023015"/>
    </source>
</evidence>
<dbReference type="STRING" id="311403.Arad_7240"/>
<dbReference type="Pfam" id="PF03466">
    <property type="entry name" value="LysR_substrate"/>
    <property type="match status" value="1"/>
</dbReference>
<dbReference type="SUPFAM" id="SSF46785">
    <property type="entry name" value="Winged helix' DNA-binding domain"/>
    <property type="match status" value="1"/>
</dbReference>
<protein>
    <recommendedName>
        <fullName evidence="6">HTH-type transcriptional regulator TtuA</fullName>
    </recommendedName>
    <alternativeName>
        <fullName evidence="7">Tartrate utilization transcriptional regulator</fullName>
    </alternativeName>
</protein>
<dbReference type="Gene3D" id="1.10.10.10">
    <property type="entry name" value="Winged helix-like DNA-binding domain superfamily/Winged helix DNA-binding domain"/>
    <property type="match status" value="1"/>
</dbReference>
<evidence type="ECO:0000259" key="8">
    <source>
        <dbReference type="PROSITE" id="PS50931"/>
    </source>
</evidence>
<evidence type="ECO:0000256" key="7">
    <source>
        <dbReference type="ARBA" id="ARBA00083243"/>
    </source>
</evidence>
<evidence type="ECO:0000313" key="9">
    <source>
        <dbReference type="EMBL" id="ACM28785.1"/>
    </source>
</evidence>
<dbReference type="EMBL" id="CP000629">
    <property type="protein sequence ID" value="ACM28785.1"/>
    <property type="molecule type" value="Genomic_DNA"/>
</dbReference>
<dbReference type="CDD" id="cd08414">
    <property type="entry name" value="PBP2_LTTR_aromatics_like"/>
    <property type="match status" value="1"/>
</dbReference>
<comment type="similarity">
    <text evidence="1">Belongs to the LysR transcriptional regulatory family.</text>
</comment>
<keyword evidence="2" id="KW-0805">Transcription regulation</keyword>
<dbReference type="GO" id="GO:0032993">
    <property type="term" value="C:protein-DNA complex"/>
    <property type="evidence" value="ECO:0007669"/>
    <property type="project" value="TreeGrafter"/>
</dbReference>
<dbReference type="Gene3D" id="3.40.190.10">
    <property type="entry name" value="Periplasmic binding protein-like II"/>
    <property type="match status" value="2"/>
</dbReference>
<evidence type="ECO:0000256" key="5">
    <source>
        <dbReference type="ARBA" id="ARBA00054626"/>
    </source>
</evidence>
<reference evidence="9 10" key="1">
    <citation type="journal article" date="2009" name="J. Bacteriol.">
        <title>Genome sequences of three Agrobacterium biovars help elucidate the evolution of multichromosome genomes in bacteria.</title>
        <authorList>
            <person name="Slater S.C."/>
            <person name="Goldman B.S."/>
            <person name="Goodner B."/>
            <person name="Setubal J.C."/>
            <person name="Farrand S.K."/>
            <person name="Nester E.W."/>
            <person name="Burr T.J."/>
            <person name="Banta L."/>
            <person name="Dickerman A.W."/>
            <person name="Paulsen I."/>
            <person name="Otten L."/>
            <person name="Suen G."/>
            <person name="Welch R."/>
            <person name="Almeida N.F."/>
            <person name="Arnold F."/>
            <person name="Burton O.T."/>
            <person name="Du Z."/>
            <person name="Ewing A."/>
            <person name="Godsy E."/>
            <person name="Heisel S."/>
            <person name="Houmiel K.L."/>
            <person name="Jhaveri J."/>
            <person name="Lu J."/>
            <person name="Miller N.M."/>
            <person name="Norton S."/>
            <person name="Chen Q."/>
            <person name="Phoolcharoen W."/>
            <person name="Ohlin V."/>
            <person name="Ondrusek D."/>
            <person name="Pride N."/>
            <person name="Stricklin S.L."/>
            <person name="Sun J."/>
            <person name="Wheeler C."/>
            <person name="Wilson L."/>
            <person name="Zhu H."/>
            <person name="Wood D.W."/>
        </authorList>
    </citation>
    <scope>NUCLEOTIDE SEQUENCE [LARGE SCALE GENOMIC DNA]</scope>
    <source>
        <strain evidence="10">K84 / ATCC BAA-868</strain>
    </source>
</reference>
<evidence type="ECO:0000256" key="6">
    <source>
        <dbReference type="ARBA" id="ARBA00067332"/>
    </source>
</evidence>
<dbReference type="PANTHER" id="PTHR30346:SF0">
    <property type="entry name" value="HCA OPERON TRANSCRIPTIONAL ACTIVATOR HCAR"/>
    <property type="match status" value="1"/>
</dbReference>
<name>B9JMK4_RHIR8</name>
<evidence type="ECO:0000256" key="3">
    <source>
        <dbReference type="ARBA" id="ARBA00023125"/>
    </source>
</evidence>
<gene>
    <name evidence="9" type="primary">oxyR</name>
    <name evidence="9" type="ordered locus">Arad_7240</name>
</gene>
<comment type="function">
    <text evidence="5">Transcriptional regulator of the ttuABCDE tartrate utilization operon.</text>
</comment>
<accession>B9JMK4</accession>
<organism evidence="9 10">
    <name type="scientific">Rhizobium rhizogenes (strain K84 / ATCC BAA-868)</name>
    <name type="common">Agrobacterium radiobacter</name>
    <dbReference type="NCBI Taxonomy" id="311403"/>
    <lineage>
        <taxon>Bacteria</taxon>
        <taxon>Pseudomonadati</taxon>
        <taxon>Pseudomonadota</taxon>
        <taxon>Alphaproteobacteria</taxon>
        <taxon>Hyphomicrobiales</taxon>
        <taxon>Rhizobiaceae</taxon>
        <taxon>Rhizobium/Agrobacterium group</taxon>
        <taxon>Rhizobium</taxon>
    </lineage>
</organism>
<feature type="domain" description="HTH lysR-type" evidence="8">
    <location>
        <begin position="1"/>
        <end position="58"/>
    </location>
</feature>
<evidence type="ECO:0000256" key="1">
    <source>
        <dbReference type="ARBA" id="ARBA00009437"/>
    </source>
</evidence>
<dbReference type="AlphaFoldDB" id="B9JMK4"/>
<dbReference type="SUPFAM" id="SSF53850">
    <property type="entry name" value="Periplasmic binding protein-like II"/>
    <property type="match status" value="1"/>
</dbReference>
<dbReference type="Proteomes" id="UP000001600">
    <property type="component" value="Chromosome 2"/>
</dbReference>
<dbReference type="FunFam" id="1.10.10.10:FF:000001">
    <property type="entry name" value="LysR family transcriptional regulator"/>
    <property type="match status" value="1"/>
</dbReference>
<dbReference type="PRINTS" id="PR00039">
    <property type="entry name" value="HTHLYSR"/>
</dbReference>
<dbReference type="PROSITE" id="PS50931">
    <property type="entry name" value="HTH_LYSR"/>
    <property type="match status" value="1"/>
</dbReference>
<dbReference type="InterPro" id="IPR036390">
    <property type="entry name" value="WH_DNA-bd_sf"/>
</dbReference>
<dbReference type="HOGENOM" id="CLU_039613_6_4_5"/>
<dbReference type="GO" id="GO:0003677">
    <property type="term" value="F:DNA binding"/>
    <property type="evidence" value="ECO:0007669"/>
    <property type="project" value="UniProtKB-KW"/>
</dbReference>
<dbReference type="InterPro" id="IPR036388">
    <property type="entry name" value="WH-like_DNA-bd_sf"/>
</dbReference>
<dbReference type="InterPro" id="IPR000847">
    <property type="entry name" value="LysR_HTH_N"/>
</dbReference>
<dbReference type="GO" id="GO:0003700">
    <property type="term" value="F:DNA-binding transcription factor activity"/>
    <property type="evidence" value="ECO:0007669"/>
    <property type="project" value="InterPro"/>
</dbReference>
<evidence type="ECO:0000256" key="4">
    <source>
        <dbReference type="ARBA" id="ARBA00023163"/>
    </source>
</evidence>
<dbReference type="InterPro" id="IPR005119">
    <property type="entry name" value="LysR_subst-bd"/>
</dbReference>
<dbReference type="PANTHER" id="PTHR30346">
    <property type="entry name" value="TRANSCRIPTIONAL DUAL REGULATOR HCAR-RELATED"/>
    <property type="match status" value="1"/>
</dbReference>
<keyword evidence="3" id="KW-0238">DNA-binding</keyword>
<dbReference type="eggNOG" id="COG0583">
    <property type="taxonomic scope" value="Bacteria"/>
</dbReference>
<keyword evidence="4" id="KW-0804">Transcription</keyword>